<name>A0A5C0UHZ3_9RICK</name>
<dbReference type="Proteomes" id="UP000323844">
    <property type="component" value="Chromosome"/>
</dbReference>
<dbReference type="KEGG" id="snay:FZC37_01880"/>
<proteinExistence type="predicted"/>
<keyword evidence="3" id="KW-1185">Reference proteome</keyword>
<evidence type="ECO:0000313" key="3">
    <source>
        <dbReference type="Proteomes" id="UP000323844"/>
    </source>
</evidence>
<dbReference type="Pfam" id="PF09527">
    <property type="entry name" value="ATPase_gene1"/>
    <property type="match status" value="1"/>
</dbReference>
<dbReference type="AlphaFoldDB" id="A0A5C0UHZ3"/>
<dbReference type="OrthoDB" id="15401at2"/>
<evidence type="ECO:0000256" key="1">
    <source>
        <dbReference type="SAM" id="Phobius"/>
    </source>
</evidence>
<feature type="transmembrane region" description="Helical" evidence="1">
    <location>
        <begin position="40"/>
        <end position="63"/>
    </location>
</feature>
<sequence length="101" mass="11488">MKHIRHLEEIDKKIAVYKASFAPSKIEHFNHNRGKCSANYIVCSTIIQLISFIGTGFFLGRVLDRCFGTFPVCFTLSMLLSVIAWLYNLVKMQVRNGSQSS</sequence>
<gene>
    <name evidence="2" type="ORF">FZC37_01880</name>
</gene>
<protein>
    <submittedName>
        <fullName evidence="2">AtpZ/AtpI family protein</fullName>
    </submittedName>
</protein>
<keyword evidence="1" id="KW-0472">Membrane</keyword>
<dbReference type="RefSeq" id="WP_148952037.1">
    <property type="nucleotide sequence ID" value="NZ_CP043312.1"/>
</dbReference>
<accession>A0A5C0UHZ3</accession>
<reference evidence="2 3" key="1">
    <citation type="submission" date="2019-08" db="EMBL/GenBank/DDBJ databases">
        <title>Highly reduced genomes of protist endosymbionts show evolutionary convergence.</title>
        <authorList>
            <person name="George E."/>
            <person name="Husnik F."/>
            <person name="Tashyreva D."/>
            <person name="Prokopchuk G."/>
            <person name="Horak A."/>
            <person name="Kwong W.K."/>
            <person name="Lukes J."/>
            <person name="Keeling P.J."/>
        </authorList>
    </citation>
    <scope>NUCLEOTIDE SEQUENCE [LARGE SCALE GENOMIC DNA]</scope>
    <source>
        <strain evidence="2">1621</strain>
    </source>
</reference>
<dbReference type="EMBL" id="CP043312">
    <property type="protein sequence ID" value="QEK39676.1"/>
    <property type="molecule type" value="Genomic_DNA"/>
</dbReference>
<feature type="transmembrane region" description="Helical" evidence="1">
    <location>
        <begin position="69"/>
        <end position="90"/>
    </location>
</feature>
<keyword evidence="1" id="KW-0812">Transmembrane</keyword>
<keyword evidence="1" id="KW-1133">Transmembrane helix</keyword>
<organism evidence="2 3">
    <name type="scientific">Candidatus Sneabacter namystus</name>
    <dbReference type="NCBI Taxonomy" id="2601646"/>
    <lineage>
        <taxon>Bacteria</taxon>
        <taxon>Pseudomonadati</taxon>
        <taxon>Pseudomonadota</taxon>
        <taxon>Alphaproteobacteria</taxon>
        <taxon>Rickettsiales</taxon>
        <taxon>Rickettsiaceae</taxon>
        <taxon>Rickettsieae</taxon>
        <taxon>Candidatus Sneabacter</taxon>
    </lineage>
</organism>
<evidence type="ECO:0000313" key="2">
    <source>
        <dbReference type="EMBL" id="QEK39676.1"/>
    </source>
</evidence>
<dbReference type="InterPro" id="IPR032820">
    <property type="entry name" value="ATPase_put"/>
</dbReference>